<keyword evidence="4" id="KW-1185">Reference proteome</keyword>
<sequence length="597" mass="66203">MSRRDSCPPTSPLIPIDPEQNIATISRHDSITSPRDAEIAALKRQIEQLQLTEASLRQQGDQASRELKACKSELAKEKREALTFAGRLSKESRNFTALTKDMAALREDTARKVCDIESKLDQEKRKRIKTQQDANKTITDLRSELDAKQSAVKDSEARVPAEKRHLYGAQAKMGVTRAATHRPTSSLTRKPDTHEPNSNQSSTLSSLHNIIKDLQKENTRLQDIQQEDGCGEYRTLIFQQLEDARRLQAAAEAETEGLRHLAKANAELMDDNATHVEAIKALIQQTDSYGVKVKQLRGISEEPLVKEHVTSSLTNKTDVGNHPIQPLGISVVTCVDTVPVIPDDDNNKAEIADYTQRLRAAELEIQVLSSENEAFSKLRALEHQPSAVLELSSVLCLALEPQSASSSKSALEFSGLQTVSTTPRTPLPAGTPLDDPMLLAGLEDLGKSITSLSTVPCLNAVVNPSTKLPVKRLPNAAITINIQPTDKRNYSLLRRIKRAISATSSLHISGPKELVKQLLASMHEVEADHTEKCKLVVQLEKVAKQHREDIEVLKAQLQDRRRCLDPKHRMLADELEAKNVQFAMQEQLLASWGRLSE</sequence>
<dbReference type="EMBL" id="JBHGVX010000002">
    <property type="protein sequence ID" value="KAL1798806.1"/>
    <property type="molecule type" value="Genomic_DNA"/>
</dbReference>
<evidence type="ECO:0000313" key="4">
    <source>
        <dbReference type="Proteomes" id="UP001578633"/>
    </source>
</evidence>
<name>A0ABR3UQS9_9PLEO</name>
<proteinExistence type="predicted"/>
<organism evidence="3 4">
    <name type="scientific">Alternaria dauci</name>
    <dbReference type="NCBI Taxonomy" id="48095"/>
    <lineage>
        <taxon>Eukaryota</taxon>
        <taxon>Fungi</taxon>
        <taxon>Dikarya</taxon>
        <taxon>Ascomycota</taxon>
        <taxon>Pezizomycotina</taxon>
        <taxon>Dothideomycetes</taxon>
        <taxon>Pleosporomycetidae</taxon>
        <taxon>Pleosporales</taxon>
        <taxon>Pleosporineae</taxon>
        <taxon>Pleosporaceae</taxon>
        <taxon>Alternaria</taxon>
        <taxon>Alternaria sect. Porri</taxon>
    </lineage>
</organism>
<dbReference type="Proteomes" id="UP001578633">
    <property type="component" value="Chromosome 2"/>
</dbReference>
<accession>A0ABR3UQS9</accession>
<evidence type="ECO:0000256" key="1">
    <source>
        <dbReference type="SAM" id="Coils"/>
    </source>
</evidence>
<dbReference type="GeneID" id="96083165"/>
<feature type="coiled-coil region" evidence="1">
    <location>
        <begin position="351"/>
        <end position="378"/>
    </location>
</feature>
<feature type="coiled-coil region" evidence="1">
    <location>
        <begin position="39"/>
        <end position="80"/>
    </location>
</feature>
<comment type="caution">
    <text evidence="3">The sequence shown here is derived from an EMBL/GenBank/DDBJ whole genome shotgun (WGS) entry which is preliminary data.</text>
</comment>
<protein>
    <submittedName>
        <fullName evidence="3">Uncharacterized protein</fullName>
    </submittedName>
</protein>
<keyword evidence="1" id="KW-0175">Coiled coil</keyword>
<gene>
    <name evidence="3" type="ORF">ACET3X_002843</name>
</gene>
<reference evidence="3 4" key="1">
    <citation type="submission" date="2024-09" db="EMBL/GenBank/DDBJ databases">
        <title>T2T genomes of carrot and Alternaria dauci and their utility for understanding host-pathogen interaction during carrot leaf blight disease.</title>
        <authorList>
            <person name="Liu W."/>
            <person name="Xu S."/>
            <person name="Ou C."/>
            <person name="Liu X."/>
            <person name="Zhuang F."/>
            <person name="Deng X.W."/>
        </authorList>
    </citation>
    <scope>NUCLEOTIDE SEQUENCE [LARGE SCALE GENOMIC DNA]</scope>
    <source>
        <strain evidence="3 4">A2016</strain>
    </source>
</reference>
<evidence type="ECO:0000313" key="3">
    <source>
        <dbReference type="EMBL" id="KAL1798806.1"/>
    </source>
</evidence>
<feature type="region of interest" description="Disordered" evidence="2">
    <location>
        <begin position="174"/>
        <end position="205"/>
    </location>
</feature>
<feature type="compositionally biased region" description="Polar residues" evidence="2">
    <location>
        <begin position="196"/>
        <end position="205"/>
    </location>
</feature>
<dbReference type="RefSeq" id="XP_069309390.1">
    <property type="nucleotide sequence ID" value="XM_069449631.1"/>
</dbReference>
<evidence type="ECO:0000256" key="2">
    <source>
        <dbReference type="SAM" id="MobiDB-lite"/>
    </source>
</evidence>